<feature type="binding site" evidence="9">
    <location>
        <position position="253"/>
    </location>
    <ligand>
        <name>K(+)</name>
        <dbReference type="ChEBI" id="CHEBI:29103"/>
    </ligand>
</feature>
<dbReference type="InterPro" id="IPR031168">
    <property type="entry name" value="G_TrmE"/>
</dbReference>
<feature type="binding site" evidence="9">
    <location>
        <position position="259"/>
    </location>
    <ligand>
        <name>Mg(2+)</name>
        <dbReference type="ChEBI" id="CHEBI:18420"/>
    </ligand>
</feature>
<dbReference type="InterPro" id="IPR027417">
    <property type="entry name" value="P-loop_NTPase"/>
</dbReference>
<dbReference type="PANTHER" id="PTHR42714">
    <property type="entry name" value="TRNA MODIFICATION GTPASE GTPBP3"/>
    <property type="match status" value="1"/>
</dbReference>
<dbReference type="PANTHER" id="PTHR42714:SF2">
    <property type="entry name" value="TRNA MODIFICATION GTPASE GTPBP3, MITOCHONDRIAL"/>
    <property type="match status" value="1"/>
</dbReference>
<keyword evidence="7 9" id="KW-0630">Potassium</keyword>
<dbReference type="FunFam" id="3.30.1360.120:FF:000003">
    <property type="entry name" value="tRNA modification GTPase MnmE"/>
    <property type="match status" value="1"/>
</dbReference>
<keyword evidence="3 9" id="KW-0479">Metal-binding</keyword>
<dbReference type="GO" id="GO:0005829">
    <property type="term" value="C:cytosol"/>
    <property type="evidence" value="ECO:0007669"/>
    <property type="project" value="TreeGrafter"/>
</dbReference>
<dbReference type="InterPro" id="IPR018948">
    <property type="entry name" value="GTP-bd_TrmE_N"/>
</dbReference>
<evidence type="ECO:0000256" key="5">
    <source>
        <dbReference type="ARBA" id="ARBA00022801"/>
    </source>
</evidence>
<comment type="similarity">
    <text evidence="1 9 10">Belongs to the TRAFAC class TrmE-Era-EngA-EngB-Septin-like GTPase superfamily. TrmE GTPase family.</text>
</comment>
<feature type="domain" description="TrmE-type G" evidence="11">
    <location>
        <begin position="224"/>
        <end position="383"/>
    </location>
</feature>
<keyword evidence="13" id="KW-1185">Reference proteome</keyword>
<dbReference type="CDD" id="cd14858">
    <property type="entry name" value="TrmE_N"/>
    <property type="match status" value="1"/>
</dbReference>
<evidence type="ECO:0000256" key="9">
    <source>
        <dbReference type="HAMAP-Rule" id="MF_00379"/>
    </source>
</evidence>
<dbReference type="EMBL" id="JACHGF010000002">
    <property type="protein sequence ID" value="MBB5283140.1"/>
    <property type="molecule type" value="Genomic_DNA"/>
</dbReference>
<evidence type="ECO:0000256" key="6">
    <source>
        <dbReference type="ARBA" id="ARBA00022842"/>
    </source>
</evidence>
<protein>
    <recommendedName>
        <fullName evidence="9">tRNA modification GTPase MnmE</fullName>
        <ecNumber evidence="9">3.6.-.-</ecNumber>
    </recommendedName>
</protein>
<keyword evidence="9" id="KW-0963">Cytoplasm</keyword>
<dbReference type="InterPro" id="IPR006073">
    <property type="entry name" value="GTP-bd"/>
</dbReference>
<feature type="binding site" evidence="9">
    <location>
        <position position="234"/>
    </location>
    <ligand>
        <name>K(+)</name>
        <dbReference type="ChEBI" id="CHEBI:29103"/>
    </ligand>
</feature>
<dbReference type="InterPro" id="IPR005225">
    <property type="entry name" value="Small_GTP-bd"/>
</dbReference>
<evidence type="ECO:0000256" key="10">
    <source>
        <dbReference type="RuleBase" id="RU003313"/>
    </source>
</evidence>
<dbReference type="NCBIfam" id="TIGR00450">
    <property type="entry name" value="mnmE_trmE_thdF"/>
    <property type="match status" value="1"/>
</dbReference>
<comment type="function">
    <text evidence="9">Exhibits a very high intrinsic GTPase hydrolysis rate. Involved in the addition of a carboxymethylaminomethyl (cmnm) group at the wobble position (U34) of certain tRNAs, forming tRNA-cmnm(5)s(2)U34.</text>
</comment>
<dbReference type="Proteomes" id="UP000557307">
    <property type="component" value="Unassembled WGS sequence"/>
</dbReference>
<dbReference type="Pfam" id="PF01926">
    <property type="entry name" value="MMR_HSR1"/>
    <property type="match status" value="1"/>
</dbReference>
<feature type="binding site" evidence="9">
    <location>
        <begin position="253"/>
        <end position="259"/>
    </location>
    <ligand>
        <name>GTP</name>
        <dbReference type="ChEBI" id="CHEBI:37565"/>
    </ligand>
</feature>
<comment type="cofactor">
    <cofactor evidence="9">
        <name>K(+)</name>
        <dbReference type="ChEBI" id="CHEBI:29103"/>
    </cofactor>
    <text evidence="9">Binds 1 potassium ion per subunit.</text>
</comment>
<dbReference type="GO" id="GO:0042802">
    <property type="term" value="F:identical protein binding"/>
    <property type="evidence" value="ECO:0007669"/>
    <property type="project" value="UniProtKB-ARBA"/>
</dbReference>
<dbReference type="SUPFAM" id="SSF116878">
    <property type="entry name" value="TrmE connector domain"/>
    <property type="match status" value="1"/>
</dbReference>
<evidence type="ECO:0000256" key="1">
    <source>
        <dbReference type="ARBA" id="ARBA00011043"/>
    </source>
</evidence>
<keyword evidence="6 9" id="KW-0460">Magnesium</keyword>
<reference evidence="12 13" key="1">
    <citation type="submission" date="2020-08" db="EMBL/GenBank/DDBJ databases">
        <title>Genomic Encyclopedia of Type Strains, Phase IV (KMG-IV): sequencing the most valuable type-strain genomes for metagenomic binning, comparative biology and taxonomic classification.</title>
        <authorList>
            <person name="Goeker M."/>
        </authorList>
    </citation>
    <scope>NUCLEOTIDE SEQUENCE [LARGE SCALE GENOMIC DNA]</scope>
    <source>
        <strain evidence="12 13">DSM 105074</strain>
    </source>
</reference>
<evidence type="ECO:0000256" key="8">
    <source>
        <dbReference type="ARBA" id="ARBA00023134"/>
    </source>
</evidence>
<comment type="caution">
    <text evidence="12">The sequence shown here is derived from an EMBL/GenBank/DDBJ whole genome shotgun (WGS) entry which is preliminary data.</text>
</comment>
<evidence type="ECO:0000256" key="3">
    <source>
        <dbReference type="ARBA" id="ARBA00022723"/>
    </source>
</evidence>
<dbReference type="RefSeq" id="WP_184172275.1">
    <property type="nucleotide sequence ID" value="NZ_JACHGF010000002.1"/>
</dbReference>
<dbReference type="Gene3D" id="3.40.50.300">
    <property type="entry name" value="P-loop containing nucleotide triphosphate hydrolases"/>
    <property type="match status" value="1"/>
</dbReference>
<dbReference type="NCBIfam" id="TIGR00231">
    <property type="entry name" value="small_GTP"/>
    <property type="match status" value="1"/>
</dbReference>
<dbReference type="HAMAP" id="MF_00379">
    <property type="entry name" value="GTPase_MnmE"/>
    <property type="match status" value="1"/>
</dbReference>
<dbReference type="Pfam" id="PF12631">
    <property type="entry name" value="MnmE_helical"/>
    <property type="match status" value="1"/>
</dbReference>
<dbReference type="GO" id="GO:0003924">
    <property type="term" value="F:GTPase activity"/>
    <property type="evidence" value="ECO:0007669"/>
    <property type="project" value="UniProtKB-UniRule"/>
</dbReference>
<dbReference type="EC" id="3.6.-.-" evidence="9"/>
<feature type="binding site" evidence="9">
    <location>
        <position position="255"/>
    </location>
    <ligand>
        <name>K(+)</name>
        <dbReference type="ChEBI" id="CHEBI:29103"/>
    </ligand>
</feature>
<dbReference type="Gene3D" id="1.20.120.430">
    <property type="entry name" value="tRNA modification GTPase MnmE domain 2"/>
    <property type="match status" value="1"/>
</dbReference>
<dbReference type="InterPro" id="IPR047216">
    <property type="entry name" value="Endonuclease_DUF559_bact"/>
</dbReference>
<accession>A0A840TT10</accession>
<dbReference type="InterPro" id="IPR004520">
    <property type="entry name" value="GTPase_MnmE"/>
</dbReference>
<evidence type="ECO:0000256" key="7">
    <source>
        <dbReference type="ARBA" id="ARBA00022958"/>
    </source>
</evidence>
<dbReference type="SUPFAM" id="SSF52980">
    <property type="entry name" value="Restriction endonuclease-like"/>
    <property type="match status" value="1"/>
</dbReference>
<dbReference type="GO" id="GO:0046872">
    <property type="term" value="F:metal ion binding"/>
    <property type="evidence" value="ECO:0007669"/>
    <property type="project" value="UniProtKB-KW"/>
</dbReference>
<dbReference type="GO" id="GO:0002098">
    <property type="term" value="P:tRNA wobble uridine modification"/>
    <property type="evidence" value="ECO:0007669"/>
    <property type="project" value="TreeGrafter"/>
</dbReference>
<dbReference type="Gene3D" id="3.30.1360.120">
    <property type="entry name" value="Probable tRNA modification gtpase trme, domain 1"/>
    <property type="match status" value="1"/>
</dbReference>
<organism evidence="12 13">
    <name type="scientific">Rhabdobacter roseus</name>
    <dbReference type="NCBI Taxonomy" id="1655419"/>
    <lineage>
        <taxon>Bacteria</taxon>
        <taxon>Pseudomonadati</taxon>
        <taxon>Bacteroidota</taxon>
        <taxon>Cytophagia</taxon>
        <taxon>Cytophagales</taxon>
        <taxon>Cytophagaceae</taxon>
        <taxon>Rhabdobacter</taxon>
    </lineage>
</organism>
<proteinExistence type="inferred from homology"/>
<keyword evidence="4 9" id="KW-0547">Nucleotide-binding</keyword>
<comment type="subunit">
    <text evidence="9">Homodimer. Heterotetramer of two MnmE and two MnmG subunits.</text>
</comment>
<dbReference type="InterPro" id="IPR025867">
    <property type="entry name" value="MnmE_helical"/>
</dbReference>
<feature type="binding site" evidence="9">
    <location>
        <begin position="278"/>
        <end position="281"/>
    </location>
    <ligand>
        <name>GTP</name>
        <dbReference type="ChEBI" id="CHEBI:37565"/>
    </ligand>
</feature>
<dbReference type="SUPFAM" id="SSF52540">
    <property type="entry name" value="P-loop containing nucleoside triphosphate hydrolases"/>
    <property type="match status" value="1"/>
</dbReference>
<dbReference type="Gene3D" id="3.40.960.10">
    <property type="entry name" value="VSR Endonuclease"/>
    <property type="match status" value="1"/>
</dbReference>
<dbReference type="InterPro" id="IPR011335">
    <property type="entry name" value="Restrct_endonuc-II-like"/>
</dbReference>
<dbReference type="Pfam" id="PF10396">
    <property type="entry name" value="TrmE_N"/>
    <property type="match status" value="1"/>
</dbReference>
<evidence type="ECO:0000313" key="12">
    <source>
        <dbReference type="EMBL" id="MBB5283140.1"/>
    </source>
</evidence>
<dbReference type="InterPro" id="IPR027266">
    <property type="entry name" value="TrmE/GcvT-like"/>
</dbReference>
<keyword evidence="8 9" id="KW-0342">GTP-binding</keyword>
<dbReference type="AlphaFoldDB" id="A0A840TT10"/>
<dbReference type="InterPro" id="IPR027368">
    <property type="entry name" value="MnmE_dom2"/>
</dbReference>
<evidence type="ECO:0000256" key="2">
    <source>
        <dbReference type="ARBA" id="ARBA00022694"/>
    </source>
</evidence>
<dbReference type="CDD" id="cd04164">
    <property type="entry name" value="trmE"/>
    <property type="match status" value="1"/>
</dbReference>
<evidence type="ECO:0000313" key="13">
    <source>
        <dbReference type="Proteomes" id="UP000557307"/>
    </source>
</evidence>
<comment type="caution">
    <text evidence="9">Lacks conserved residue(s) required for the propagation of feature annotation.</text>
</comment>
<gene>
    <name evidence="9" type="primary">mnmE</name>
    <name evidence="9" type="synonym">trmE</name>
    <name evidence="12" type="ORF">HNQ92_001266</name>
</gene>
<feature type="binding site" evidence="9">
    <location>
        <begin position="234"/>
        <end position="239"/>
    </location>
    <ligand>
        <name>GTP</name>
        <dbReference type="ChEBI" id="CHEBI:37565"/>
    </ligand>
</feature>
<comment type="subcellular location">
    <subcellularLocation>
        <location evidence="9">Cytoplasm</location>
    </subcellularLocation>
</comment>
<feature type="binding site" evidence="9">
    <location>
        <position position="258"/>
    </location>
    <ligand>
        <name>K(+)</name>
        <dbReference type="ChEBI" id="CHEBI:29103"/>
    </ligand>
</feature>
<keyword evidence="5 9" id="KW-0378">Hydrolase</keyword>
<evidence type="ECO:0000259" key="11">
    <source>
        <dbReference type="PROSITE" id="PS51709"/>
    </source>
</evidence>
<dbReference type="CDD" id="cd01038">
    <property type="entry name" value="Endonuclease_DUF559"/>
    <property type="match status" value="1"/>
</dbReference>
<sequence length="627" mass="69443">MNQVPIQQQEAICAVATPSGVGAIGVIRVSGQGTFDLVHRIFRGRHPAQVDSHTIHFGTIREADGTLVDEVLISVFKSPRSFTKEDVVEIACHGSDYVIRQILKLLVQQGARLARPGEFTQRAFLNGQFDLVQAEAVADLIAADSAASHRTAINQLRGGFSKKLAALRQELIHFASLVELELDFGEEDVEFAQRDDLRRLILDLLRAIAPLVESFDYGNALKEGVPVAIIGAPNVGKSTLLNALLNEEKAIVTAIAGTTRDVIEDTMVLDGLKFRFIDTAGIRETTDLVESIGIERSRQAMHKADIVLLLFDSDETLADVQALAADLPADKKVLWVRNKVDLTARRTVPGPSPSRRGEKSPFSSKEKGLGVEVYKSLIQKIPEPVLENARHLRQTATEAEVLLWELLRNRQLNGWKFRRQYPVEEGFVLDFFCAEYRLGIELDGSVHEETDQRQYDTARTEELKRLYNIDVIRFTNQEVFYDTELALAKLVEAVEAKQGLIQKKEKQSPLLSKQSPFSSKEKGLGVEVIPISAQTQQGLDALKRALTAQVLSQSTSDTVVTNLRHYEQLVKASEALQEVLTGLDLGITGDFLAQDIRLALHHLGEITGTIVSDDLLANIFSKFCIGK</sequence>
<evidence type="ECO:0000256" key="4">
    <source>
        <dbReference type="ARBA" id="ARBA00022741"/>
    </source>
</evidence>
<feature type="binding site" evidence="9">
    <location>
        <position position="238"/>
    </location>
    <ligand>
        <name>Mg(2+)</name>
        <dbReference type="ChEBI" id="CHEBI:18420"/>
    </ligand>
</feature>
<name>A0A840TT10_9BACT</name>
<dbReference type="GO" id="GO:0005525">
    <property type="term" value="F:GTP binding"/>
    <property type="evidence" value="ECO:0007669"/>
    <property type="project" value="UniProtKB-UniRule"/>
</dbReference>
<keyword evidence="2 9" id="KW-0819">tRNA processing</keyword>
<dbReference type="GO" id="GO:0030488">
    <property type="term" value="P:tRNA methylation"/>
    <property type="evidence" value="ECO:0007669"/>
    <property type="project" value="TreeGrafter"/>
</dbReference>
<dbReference type="PROSITE" id="PS51709">
    <property type="entry name" value="G_TRME"/>
    <property type="match status" value="1"/>
</dbReference>